<dbReference type="NCBIfam" id="TIGR00177">
    <property type="entry name" value="molyb_syn"/>
    <property type="match status" value="1"/>
</dbReference>
<proteinExistence type="predicted"/>
<dbReference type="HOGENOM" id="CLU_077358_1_1_0"/>
<dbReference type="InterPro" id="IPR051920">
    <property type="entry name" value="MPT_Adenylyltrnsfr/MoaC-Rel"/>
</dbReference>
<evidence type="ECO:0000256" key="1">
    <source>
        <dbReference type="ARBA" id="ARBA00005046"/>
    </source>
</evidence>
<dbReference type="EMBL" id="CP007139">
    <property type="protein sequence ID" value="AIE84841.1"/>
    <property type="molecule type" value="Genomic_DNA"/>
</dbReference>
<name>A0A068NMZ7_FIMGI</name>
<sequence length="158" mass="16905">MEQICIGVVTVSDTRSEETDRSGPAAVAALERLGYSRFERRLVRDEIEEIQAAIRILAETCPAVFTTGGTGFSHRDVTPEATAPMLERRADSLVELMRLKGLEHTPLSHLSRGVAGIRGRTLIVNLPGSPKGAAQGIEAIGHLLDPILDALASDNGLP</sequence>
<dbReference type="OrthoDB" id="9784492at2"/>
<dbReference type="InterPro" id="IPR036425">
    <property type="entry name" value="MoaB/Mog-like_dom_sf"/>
</dbReference>
<dbReference type="KEGG" id="fgi:OP10G_1473"/>
<organism evidence="4 5">
    <name type="scientific">Fimbriimonas ginsengisoli Gsoil 348</name>
    <dbReference type="NCBI Taxonomy" id="661478"/>
    <lineage>
        <taxon>Bacteria</taxon>
        <taxon>Bacillati</taxon>
        <taxon>Armatimonadota</taxon>
        <taxon>Fimbriimonadia</taxon>
        <taxon>Fimbriimonadales</taxon>
        <taxon>Fimbriimonadaceae</taxon>
        <taxon>Fimbriimonas</taxon>
    </lineage>
</organism>
<keyword evidence="2" id="KW-0501">Molybdenum cofactor biosynthesis</keyword>
<keyword evidence="5" id="KW-1185">Reference proteome</keyword>
<dbReference type="eggNOG" id="COG0521">
    <property type="taxonomic scope" value="Bacteria"/>
</dbReference>
<dbReference type="SMART" id="SM00852">
    <property type="entry name" value="MoCF_biosynth"/>
    <property type="match status" value="1"/>
</dbReference>
<dbReference type="RefSeq" id="WP_038472735.1">
    <property type="nucleotide sequence ID" value="NZ_CP007139.1"/>
</dbReference>
<evidence type="ECO:0000259" key="3">
    <source>
        <dbReference type="SMART" id="SM00852"/>
    </source>
</evidence>
<dbReference type="SUPFAM" id="SSF53218">
    <property type="entry name" value="Molybdenum cofactor biosynthesis proteins"/>
    <property type="match status" value="1"/>
</dbReference>
<evidence type="ECO:0000313" key="5">
    <source>
        <dbReference type="Proteomes" id="UP000027982"/>
    </source>
</evidence>
<dbReference type="Proteomes" id="UP000027982">
    <property type="component" value="Chromosome"/>
</dbReference>
<gene>
    <name evidence="4" type="ORF">OP10G_1473</name>
</gene>
<protein>
    <submittedName>
        <fullName evidence="4">Molybdenum cofactor biosynthesis protein MoaB</fullName>
    </submittedName>
</protein>
<evidence type="ECO:0000313" key="4">
    <source>
        <dbReference type="EMBL" id="AIE84841.1"/>
    </source>
</evidence>
<accession>A0A068NMZ7</accession>
<comment type="pathway">
    <text evidence="1">Cofactor biosynthesis; molybdopterin biosynthesis.</text>
</comment>
<dbReference type="PANTHER" id="PTHR43764">
    <property type="entry name" value="MOLYBDENUM COFACTOR BIOSYNTHESIS"/>
    <property type="match status" value="1"/>
</dbReference>
<dbReference type="STRING" id="661478.OP10G_1473"/>
<dbReference type="GO" id="GO:0006777">
    <property type="term" value="P:Mo-molybdopterin cofactor biosynthetic process"/>
    <property type="evidence" value="ECO:0007669"/>
    <property type="project" value="UniProtKB-KW"/>
</dbReference>
<evidence type="ECO:0000256" key="2">
    <source>
        <dbReference type="ARBA" id="ARBA00023150"/>
    </source>
</evidence>
<dbReference type="InterPro" id="IPR001453">
    <property type="entry name" value="MoaB/Mog_dom"/>
</dbReference>
<dbReference type="PANTHER" id="PTHR43764:SF1">
    <property type="entry name" value="MOLYBDOPTERIN MOLYBDOTRANSFERASE"/>
    <property type="match status" value="1"/>
</dbReference>
<dbReference type="Gene3D" id="3.40.980.10">
    <property type="entry name" value="MoaB/Mog-like domain"/>
    <property type="match status" value="1"/>
</dbReference>
<feature type="domain" description="MoaB/Mog" evidence="3">
    <location>
        <begin position="7"/>
        <end position="147"/>
    </location>
</feature>
<reference evidence="4 5" key="1">
    <citation type="journal article" date="2014" name="PLoS ONE">
        <title>The first complete genome sequence of the class fimbriimonadia in the phylum armatimonadetes.</title>
        <authorList>
            <person name="Hu Z.Y."/>
            <person name="Wang Y.Z."/>
            <person name="Im W.T."/>
            <person name="Wang S.Y."/>
            <person name="Zhao G.P."/>
            <person name="Zheng H.J."/>
            <person name="Quan Z.X."/>
        </authorList>
    </citation>
    <scope>NUCLEOTIDE SEQUENCE [LARGE SCALE GENOMIC DNA]</scope>
    <source>
        <strain evidence="4">Gsoil 348</strain>
    </source>
</reference>
<dbReference type="AlphaFoldDB" id="A0A068NMZ7"/>
<dbReference type="Pfam" id="PF00994">
    <property type="entry name" value="MoCF_biosynth"/>
    <property type="match status" value="1"/>
</dbReference>
<dbReference type="CDD" id="cd00886">
    <property type="entry name" value="MogA_MoaB"/>
    <property type="match status" value="1"/>
</dbReference>